<dbReference type="RefSeq" id="WP_018624073.1">
    <property type="nucleotide sequence ID" value="NZ_CP140158.1"/>
</dbReference>
<organism evidence="1 2">
    <name type="scientific">Kangiella aquimarina</name>
    <dbReference type="NCBI Taxonomy" id="261965"/>
    <lineage>
        <taxon>Bacteria</taxon>
        <taxon>Pseudomonadati</taxon>
        <taxon>Pseudomonadota</taxon>
        <taxon>Gammaproteobacteria</taxon>
        <taxon>Kangiellales</taxon>
        <taxon>Kangiellaceae</taxon>
        <taxon>Kangiella</taxon>
    </lineage>
</organism>
<evidence type="ECO:0000313" key="2">
    <source>
        <dbReference type="Proteomes" id="UP001324185"/>
    </source>
</evidence>
<dbReference type="EMBL" id="CP140158">
    <property type="protein sequence ID" value="WQG86051.1"/>
    <property type="molecule type" value="Genomic_DNA"/>
</dbReference>
<name>A0ABZ0X6M3_9GAMM</name>
<keyword evidence="2" id="KW-1185">Reference proteome</keyword>
<sequence>MSSVKDYMWNTLCMPDLHPELKGMAYKLDYWPDFGRVTYKHSFIDLCALLSTQYVSYQQLKSFSGCSDETISHLLNTLKTSNLLSTKPVTNDRVPGTNPFSLAGYKEKLMSFLRSAYGRNEQSSAELVRGA</sequence>
<accession>A0ABZ0X6M3</accession>
<protein>
    <recommendedName>
        <fullName evidence="3">MarR family transcriptional regulator</fullName>
    </recommendedName>
</protein>
<evidence type="ECO:0000313" key="1">
    <source>
        <dbReference type="EMBL" id="WQG86051.1"/>
    </source>
</evidence>
<dbReference type="Proteomes" id="UP001324185">
    <property type="component" value="Chromosome"/>
</dbReference>
<gene>
    <name evidence="1" type="ORF">SR900_03965</name>
</gene>
<reference evidence="1 2" key="1">
    <citation type="submission" date="2023-11" db="EMBL/GenBank/DDBJ databases">
        <title>MicrobeMod: A computational toolkit for identifying prokaryotic methylation and restriction-modification with nanopore sequencing.</title>
        <authorList>
            <person name="Crits-Christoph A."/>
            <person name="Kang S.C."/>
            <person name="Lee H."/>
            <person name="Ostrov N."/>
        </authorList>
    </citation>
    <scope>NUCLEOTIDE SEQUENCE [LARGE SCALE GENOMIC DNA]</scope>
    <source>
        <strain evidence="1 2">DSMZ 16071</strain>
    </source>
</reference>
<proteinExistence type="predicted"/>
<evidence type="ECO:0008006" key="3">
    <source>
        <dbReference type="Google" id="ProtNLM"/>
    </source>
</evidence>